<evidence type="ECO:0000256" key="1">
    <source>
        <dbReference type="SAM" id="MobiDB-lite"/>
    </source>
</evidence>
<keyword evidence="2" id="KW-0472">Membrane</keyword>
<evidence type="ECO:0000256" key="2">
    <source>
        <dbReference type="SAM" id="Phobius"/>
    </source>
</evidence>
<keyword evidence="2" id="KW-1133">Transmembrane helix</keyword>
<reference evidence="3" key="1">
    <citation type="submission" date="2021-04" db="EMBL/GenBank/DDBJ databases">
        <title>Isolation of p-tert-butylphenol degrading bacteria Sphingobium phenoxybenzoativorans Tas13 from active sludge.</title>
        <authorList>
            <person name="Li Y."/>
        </authorList>
    </citation>
    <scope>NUCLEOTIDE SEQUENCE</scope>
    <source>
        <strain evidence="3">Tas13</strain>
    </source>
</reference>
<feature type="region of interest" description="Disordered" evidence="1">
    <location>
        <begin position="41"/>
        <end position="70"/>
    </location>
</feature>
<evidence type="ECO:0000313" key="4">
    <source>
        <dbReference type="Proteomes" id="UP000681425"/>
    </source>
</evidence>
<dbReference type="AlphaFoldDB" id="A0A975K479"/>
<evidence type="ECO:0000313" key="3">
    <source>
        <dbReference type="EMBL" id="QUT04217.1"/>
    </source>
</evidence>
<proteinExistence type="predicted"/>
<dbReference type="KEGG" id="spph:KFK14_13865"/>
<name>A0A975K479_9SPHN</name>
<dbReference type="EMBL" id="CP073910">
    <property type="protein sequence ID" value="QUT04217.1"/>
    <property type="molecule type" value="Genomic_DNA"/>
</dbReference>
<dbReference type="Proteomes" id="UP000681425">
    <property type="component" value="Chromosome"/>
</dbReference>
<keyword evidence="4" id="KW-1185">Reference proteome</keyword>
<feature type="transmembrane region" description="Helical" evidence="2">
    <location>
        <begin position="20"/>
        <end position="39"/>
    </location>
</feature>
<gene>
    <name evidence="3" type="ORF">KFK14_13865</name>
</gene>
<feature type="compositionally biased region" description="Basic and acidic residues" evidence="1">
    <location>
        <begin position="60"/>
        <end position="70"/>
    </location>
</feature>
<keyword evidence="2" id="KW-0812">Transmembrane</keyword>
<protein>
    <submittedName>
        <fullName evidence="3">Uncharacterized protein</fullName>
    </submittedName>
</protein>
<accession>A0A975K479</accession>
<dbReference type="RefSeq" id="WP_212608079.1">
    <property type="nucleotide sequence ID" value="NZ_CP073910.1"/>
</dbReference>
<sequence>MQDNMKPAGLAAINPVLAFWTLPLIMAQGWWTMVLGLSARSDQKDRNPKGTKQLPVPVVHQDDKDRELFA</sequence>
<organism evidence="3 4">
    <name type="scientific">Sphingobium phenoxybenzoativorans</name>
    <dbReference type="NCBI Taxonomy" id="1592790"/>
    <lineage>
        <taxon>Bacteria</taxon>
        <taxon>Pseudomonadati</taxon>
        <taxon>Pseudomonadota</taxon>
        <taxon>Alphaproteobacteria</taxon>
        <taxon>Sphingomonadales</taxon>
        <taxon>Sphingomonadaceae</taxon>
        <taxon>Sphingobium</taxon>
    </lineage>
</organism>